<dbReference type="AlphaFoldDB" id="A0AAP2GN46"/>
<dbReference type="GO" id="GO:0046872">
    <property type="term" value="F:metal ion binding"/>
    <property type="evidence" value="ECO:0007669"/>
    <property type="project" value="UniProtKB-KW"/>
</dbReference>
<protein>
    <submittedName>
        <fullName evidence="10">Zinc metalloprotease</fullName>
    </submittedName>
</protein>
<dbReference type="RefSeq" id="WP_254161131.1">
    <property type="nucleotide sequence ID" value="NZ_JAHESF010000003.1"/>
</dbReference>
<comment type="similarity">
    <text evidence="1">Belongs to the peptidase M43B family.</text>
</comment>
<comment type="caution">
    <text evidence="10">The sequence shown here is derived from an EMBL/GenBank/DDBJ whole genome shotgun (WGS) entry which is preliminary data.</text>
</comment>
<dbReference type="Gene3D" id="3.40.390.10">
    <property type="entry name" value="Collagenase (Catalytic Domain)"/>
    <property type="match status" value="1"/>
</dbReference>
<dbReference type="Proteomes" id="UP001319200">
    <property type="component" value="Unassembled WGS sequence"/>
</dbReference>
<dbReference type="InterPro" id="IPR024079">
    <property type="entry name" value="MetalloPept_cat_dom_sf"/>
</dbReference>
<dbReference type="EMBL" id="JAHESF010000003">
    <property type="protein sequence ID" value="MBT1696127.1"/>
    <property type="molecule type" value="Genomic_DNA"/>
</dbReference>
<sequence>MQCRKALVTVLVLLSAWRTSNGQFNRICRADRHRVSPPELHVGRVQALKEDTGQEIAIPVVFHIVYNGIGQNITDQQLHAQLQVLNDDYNRKNPDSINTLAAFRPVAANCRISFFIAEKDAAGNPATGVTRTATTHGPFANDDIHFNSRGGHDAWDTRQFLNIWVCNLADGIFGYGSPPGTAEATDGVVIDYRYFGVTDTPPYNKGRTATHEIGHWLGLNHLWGDTGGCTSDDGIEDTPTQFGASTDCDLTRVSCGGLNMVQNYMDQSHDACMNLFTRGQRAVMRNNLFVHRSGVIHDKSLITGVAPEQHQLYVQVLNTNTLVVASTDPSAKICLIDVLGRTIPFTETQASEGARTLTLHGDVKGVCMVVLVQKGRRFVQRVMVD</sequence>
<evidence type="ECO:0000256" key="2">
    <source>
        <dbReference type="ARBA" id="ARBA00022670"/>
    </source>
</evidence>
<reference evidence="10 11" key="1">
    <citation type="submission" date="2021-05" db="EMBL/GenBank/DDBJ databases">
        <title>A Polyphasic approach of four new species of the genus Ohtaekwangia: Ohtaekwangia histidinii sp. nov., Ohtaekwangia cretensis sp. nov., Ohtaekwangia indiensis sp. nov., Ohtaekwangia reichenbachii sp. nov. from diverse environment.</title>
        <authorList>
            <person name="Octaviana S."/>
        </authorList>
    </citation>
    <scope>NUCLEOTIDE SEQUENCE [LARGE SCALE GENOMIC DNA]</scope>
    <source>
        <strain evidence="10 11">PWU4</strain>
    </source>
</reference>
<keyword evidence="2" id="KW-0645">Protease</keyword>
<dbReference type="GO" id="GO:0008237">
    <property type="term" value="F:metallopeptidase activity"/>
    <property type="evidence" value="ECO:0007669"/>
    <property type="project" value="UniProtKB-KW"/>
</dbReference>
<keyword evidence="3" id="KW-0479">Metal-binding</keyword>
<evidence type="ECO:0000313" key="11">
    <source>
        <dbReference type="Proteomes" id="UP001319200"/>
    </source>
</evidence>
<keyword evidence="4" id="KW-0732">Signal</keyword>
<dbReference type="GO" id="GO:0006508">
    <property type="term" value="P:proteolysis"/>
    <property type="evidence" value="ECO:0007669"/>
    <property type="project" value="UniProtKB-KW"/>
</dbReference>
<name>A0AAP2GN46_9BACT</name>
<keyword evidence="6" id="KW-0862">Zinc</keyword>
<dbReference type="Pfam" id="PF05572">
    <property type="entry name" value="Peptidase_M43"/>
    <property type="match status" value="1"/>
</dbReference>
<feature type="domain" description="Peptidase M43 pregnancy-associated plasma-A" evidence="9">
    <location>
        <begin position="152"/>
        <end position="288"/>
    </location>
</feature>
<keyword evidence="8" id="KW-1015">Disulfide bond</keyword>
<keyword evidence="7 10" id="KW-0482">Metalloprotease</keyword>
<dbReference type="PANTHER" id="PTHR47466:SF1">
    <property type="entry name" value="METALLOPROTEASE MEP1 (AFU_ORTHOLOGUE AFUA_1G07730)-RELATED"/>
    <property type="match status" value="1"/>
</dbReference>
<keyword evidence="11" id="KW-1185">Reference proteome</keyword>
<dbReference type="SUPFAM" id="SSF55486">
    <property type="entry name" value="Metalloproteases ('zincins'), catalytic domain"/>
    <property type="match status" value="1"/>
</dbReference>
<organism evidence="10 11">
    <name type="scientific">Chryseosolibacter histidini</name>
    <dbReference type="NCBI Taxonomy" id="2782349"/>
    <lineage>
        <taxon>Bacteria</taxon>
        <taxon>Pseudomonadati</taxon>
        <taxon>Bacteroidota</taxon>
        <taxon>Cytophagia</taxon>
        <taxon>Cytophagales</taxon>
        <taxon>Chryseotaleaceae</taxon>
        <taxon>Chryseosolibacter</taxon>
    </lineage>
</organism>
<evidence type="ECO:0000313" key="10">
    <source>
        <dbReference type="EMBL" id="MBT1696127.1"/>
    </source>
</evidence>
<evidence type="ECO:0000256" key="8">
    <source>
        <dbReference type="ARBA" id="ARBA00023157"/>
    </source>
</evidence>
<evidence type="ECO:0000256" key="3">
    <source>
        <dbReference type="ARBA" id="ARBA00022723"/>
    </source>
</evidence>
<dbReference type="InterPro" id="IPR008754">
    <property type="entry name" value="Peptidase_M43"/>
</dbReference>
<dbReference type="CDD" id="cd04275">
    <property type="entry name" value="ZnMc_pappalysin_like"/>
    <property type="match status" value="1"/>
</dbReference>
<gene>
    <name evidence="10" type="ORF">KK083_04530</name>
</gene>
<evidence type="ECO:0000256" key="5">
    <source>
        <dbReference type="ARBA" id="ARBA00022801"/>
    </source>
</evidence>
<evidence type="ECO:0000256" key="7">
    <source>
        <dbReference type="ARBA" id="ARBA00023049"/>
    </source>
</evidence>
<proteinExistence type="inferred from homology"/>
<evidence type="ECO:0000256" key="1">
    <source>
        <dbReference type="ARBA" id="ARBA00008721"/>
    </source>
</evidence>
<evidence type="ECO:0000259" key="9">
    <source>
        <dbReference type="Pfam" id="PF05572"/>
    </source>
</evidence>
<evidence type="ECO:0000256" key="4">
    <source>
        <dbReference type="ARBA" id="ARBA00022729"/>
    </source>
</evidence>
<keyword evidence="5" id="KW-0378">Hydrolase</keyword>
<dbReference type="PANTHER" id="PTHR47466">
    <property type="match status" value="1"/>
</dbReference>
<accession>A0AAP2GN46</accession>
<evidence type="ECO:0000256" key="6">
    <source>
        <dbReference type="ARBA" id="ARBA00022833"/>
    </source>
</evidence>